<name>A0AC11DX50_SHEEP</name>
<dbReference type="Ensembl" id="ENSOART00020069736.1">
    <property type="protein sequence ID" value="ENSOARP00020050031.1"/>
    <property type="gene ID" value="ENSOARG00020034387.1"/>
</dbReference>
<sequence length="279" mass="31311">MPWTRADPVPEVTTPVWRLTKTLMALKRTCFPATFSLLEQWTWLPPGDDGSVSPARAHLKCQGAASSLLSCRAREGLGPEREDWGAARARRPGAGSPVAREPASSEQGGPDQSPDGDSSSDYVNNTSEEKDYNSGLPEEEEGITYFIRYCPEDNSSLQGTDCEGRGYLAHDVHHLEMDECQEAVQEWTEPGPSDSPRACPPTEAGCRPKRHECRPKSLNLPPEAKQPADALGFKTKRSFKIKTRTSEERSKWPQEEFPFRKKNLHVYRKKMHVKELLFD</sequence>
<gene>
    <name evidence="1" type="primary">LOC121817953</name>
</gene>
<proteinExistence type="predicted"/>
<evidence type="ECO:0000313" key="1">
    <source>
        <dbReference type="Ensembl" id="ENSOARP00020050031.1"/>
    </source>
</evidence>
<reference evidence="1" key="3">
    <citation type="submission" date="2025-09" db="UniProtKB">
        <authorList>
            <consortium name="Ensembl"/>
        </authorList>
    </citation>
    <scope>IDENTIFICATION</scope>
</reference>
<organism evidence="1">
    <name type="scientific">Ovis aries</name>
    <name type="common">Sheep</name>
    <dbReference type="NCBI Taxonomy" id="9940"/>
    <lineage>
        <taxon>Eukaryota</taxon>
        <taxon>Metazoa</taxon>
        <taxon>Chordata</taxon>
        <taxon>Craniata</taxon>
        <taxon>Vertebrata</taxon>
        <taxon>Euteleostomi</taxon>
        <taxon>Mammalia</taxon>
        <taxon>Eutheria</taxon>
        <taxon>Laurasiatheria</taxon>
        <taxon>Artiodactyla</taxon>
        <taxon>Ruminantia</taxon>
        <taxon>Pecora</taxon>
        <taxon>Bovidae</taxon>
        <taxon>Caprinae</taxon>
        <taxon>Ovis</taxon>
    </lineage>
</organism>
<reference evidence="1" key="2">
    <citation type="submission" date="2025-08" db="UniProtKB">
        <authorList>
            <consortium name="Ensembl"/>
        </authorList>
    </citation>
    <scope>IDENTIFICATION</scope>
</reference>
<protein>
    <submittedName>
        <fullName evidence="1">Uncharacterized protein</fullName>
    </submittedName>
</protein>
<reference evidence="1" key="1">
    <citation type="submission" date="2020-11" db="EMBL/GenBank/DDBJ databases">
        <authorList>
            <person name="Davenport K.M."/>
            <person name="Bickhart D.M."/>
            <person name="Smith T.P.L."/>
            <person name="Murdoch B.M."/>
            <person name="Rosen B.D."/>
        </authorList>
    </citation>
    <scope>NUCLEOTIDE SEQUENCE [LARGE SCALE GENOMIC DNA]</scope>
    <source>
        <strain evidence="1">OAR_USU_Benz2616</strain>
    </source>
</reference>
<accession>A0AC11DX50</accession>